<feature type="domain" description="FAD-binding" evidence="8">
    <location>
        <begin position="17"/>
        <end position="334"/>
    </location>
</feature>
<dbReference type="GO" id="GO:0071949">
    <property type="term" value="F:FAD binding"/>
    <property type="evidence" value="ECO:0007669"/>
    <property type="project" value="InterPro"/>
</dbReference>
<dbReference type="PROSITE" id="PS01304">
    <property type="entry name" value="UBIH"/>
    <property type="match status" value="1"/>
</dbReference>
<dbReference type="Gene3D" id="3.50.50.60">
    <property type="entry name" value="FAD/NAD(P)-binding domain"/>
    <property type="match status" value="2"/>
</dbReference>
<dbReference type="Pfam" id="PF01494">
    <property type="entry name" value="FAD_binding_3"/>
    <property type="match status" value="1"/>
</dbReference>
<dbReference type="InterPro" id="IPR010971">
    <property type="entry name" value="UbiH/COQ6"/>
</dbReference>
<organism evidence="9 10">
    <name type="scientific">Oleomonas cavernae</name>
    <dbReference type="NCBI Taxonomy" id="2320859"/>
    <lineage>
        <taxon>Bacteria</taxon>
        <taxon>Pseudomonadati</taxon>
        <taxon>Pseudomonadota</taxon>
        <taxon>Alphaproteobacteria</taxon>
        <taxon>Acetobacterales</taxon>
        <taxon>Acetobacteraceae</taxon>
        <taxon>Oleomonas</taxon>
    </lineage>
</organism>
<gene>
    <name evidence="9" type="ORF">D3874_18390</name>
</gene>
<evidence type="ECO:0000256" key="1">
    <source>
        <dbReference type="ARBA" id="ARBA00001974"/>
    </source>
</evidence>
<evidence type="ECO:0000256" key="7">
    <source>
        <dbReference type="ARBA" id="ARBA00023033"/>
    </source>
</evidence>
<keyword evidence="5" id="KW-0274">FAD</keyword>
<comment type="caution">
    <text evidence="9">The sequence shown here is derived from an EMBL/GenBank/DDBJ whole genome shotgun (WGS) entry which is preliminary data.</text>
</comment>
<evidence type="ECO:0000259" key="8">
    <source>
        <dbReference type="Pfam" id="PF01494"/>
    </source>
</evidence>
<dbReference type="UniPathway" id="UPA00232"/>
<comment type="similarity">
    <text evidence="3">Belongs to the UbiH/COQ6 family.</text>
</comment>
<comment type="cofactor">
    <cofactor evidence="1">
        <name>FAD</name>
        <dbReference type="ChEBI" id="CHEBI:57692"/>
    </cofactor>
</comment>
<keyword evidence="6" id="KW-0560">Oxidoreductase</keyword>
<dbReference type="SUPFAM" id="SSF51905">
    <property type="entry name" value="FAD/NAD(P)-binding domain"/>
    <property type="match status" value="1"/>
</dbReference>
<evidence type="ECO:0000256" key="5">
    <source>
        <dbReference type="ARBA" id="ARBA00022827"/>
    </source>
</evidence>
<evidence type="ECO:0000256" key="3">
    <source>
        <dbReference type="ARBA" id="ARBA00005349"/>
    </source>
</evidence>
<dbReference type="GO" id="GO:0004497">
    <property type="term" value="F:monooxygenase activity"/>
    <property type="evidence" value="ECO:0007669"/>
    <property type="project" value="UniProtKB-KW"/>
</dbReference>
<evidence type="ECO:0000313" key="10">
    <source>
        <dbReference type="Proteomes" id="UP000284605"/>
    </source>
</evidence>
<dbReference type="EMBL" id="QYUK01000011">
    <property type="protein sequence ID" value="RJF90073.1"/>
    <property type="molecule type" value="Genomic_DNA"/>
</dbReference>
<evidence type="ECO:0000256" key="2">
    <source>
        <dbReference type="ARBA" id="ARBA00004749"/>
    </source>
</evidence>
<name>A0A418WJ59_9PROT</name>
<comment type="pathway">
    <text evidence="2">Cofactor biosynthesis; ubiquinone biosynthesis.</text>
</comment>
<reference evidence="9 10" key="1">
    <citation type="submission" date="2018-09" db="EMBL/GenBank/DDBJ databases">
        <authorList>
            <person name="Zhu H."/>
        </authorList>
    </citation>
    <scope>NUCLEOTIDE SEQUENCE [LARGE SCALE GENOMIC DNA]</scope>
    <source>
        <strain evidence="9 10">K1W22B-8</strain>
    </source>
</reference>
<dbReference type="GO" id="GO:0006744">
    <property type="term" value="P:ubiquinone biosynthetic process"/>
    <property type="evidence" value="ECO:0007669"/>
    <property type="project" value="UniProtKB-UniPathway"/>
</dbReference>
<dbReference type="AlphaFoldDB" id="A0A418WJ59"/>
<evidence type="ECO:0000313" key="9">
    <source>
        <dbReference type="EMBL" id="RJF90073.1"/>
    </source>
</evidence>
<keyword evidence="10" id="KW-1185">Reference proteome</keyword>
<dbReference type="NCBIfam" id="TIGR01988">
    <property type="entry name" value="Ubi-OHases"/>
    <property type="match status" value="1"/>
</dbReference>
<dbReference type="PRINTS" id="PR00420">
    <property type="entry name" value="RNGMNOXGNASE"/>
</dbReference>
<protein>
    <submittedName>
        <fullName evidence="9">FAD-dependent oxidoreductase</fullName>
    </submittedName>
</protein>
<keyword evidence="4" id="KW-0285">Flavoprotein</keyword>
<dbReference type="GO" id="GO:0110142">
    <property type="term" value="C:ubiquinone biosynthesis complex"/>
    <property type="evidence" value="ECO:0007669"/>
    <property type="project" value="UniProtKB-ARBA"/>
</dbReference>
<dbReference type="FunFam" id="3.50.50.60:FF:000021">
    <property type="entry name" value="Ubiquinone biosynthesis monooxygenase COQ6"/>
    <property type="match status" value="1"/>
</dbReference>
<dbReference type="InterPro" id="IPR018168">
    <property type="entry name" value="Ubi_Hdrlase_CS"/>
</dbReference>
<dbReference type="InterPro" id="IPR002938">
    <property type="entry name" value="FAD-bd"/>
</dbReference>
<dbReference type="PANTHER" id="PTHR43876">
    <property type="entry name" value="UBIQUINONE BIOSYNTHESIS MONOOXYGENASE COQ6, MITOCHONDRIAL"/>
    <property type="match status" value="1"/>
</dbReference>
<dbReference type="InterPro" id="IPR036188">
    <property type="entry name" value="FAD/NAD-bd_sf"/>
</dbReference>
<evidence type="ECO:0000256" key="6">
    <source>
        <dbReference type="ARBA" id="ARBA00023002"/>
    </source>
</evidence>
<accession>A0A418WJ59</accession>
<sequence>MSQNPPASTGPAPSFVTDALIVGGGMAGLTAAIALARAGLSVVLVDEQPPPLTVTPEFDGRVSAITHASVQLFKALGAYAAMAPFAQPILDIRVSDGRPGERPSPLFLHFHHGDVGPEPFGVMLENRHTRIGLMQTLAGLPQVTVLAPAQATVVERTPAGVRAVLADGRTIAARLVVACDGKASPLRAAAGIKTVGWDYGQVGIVTTVEHEKPHHGVAHEHFLPSGPFAILPMTGNRSSLVWTERKDLAPALMALGHEAFDGEVRRRFGDHLGRVVSVGPHFSYPLSFHMTTRFVDTRLALVADAAHAVHPIAGQGLNLGLRDIAALAEVLADGKRLGLDPGDGEVLARYERWRRTDSLIMGSVMDGLNRLFSNDAAPVRLMRDLGLAAVNRLPGLKRFFMHHARGTVGKLPRLLEGKPL</sequence>
<evidence type="ECO:0000256" key="4">
    <source>
        <dbReference type="ARBA" id="ARBA00022630"/>
    </source>
</evidence>
<proteinExistence type="inferred from homology"/>
<dbReference type="PANTHER" id="PTHR43876:SF7">
    <property type="entry name" value="UBIQUINONE BIOSYNTHESIS MONOOXYGENASE COQ6, MITOCHONDRIAL"/>
    <property type="match status" value="1"/>
</dbReference>
<dbReference type="GO" id="GO:0016705">
    <property type="term" value="F:oxidoreductase activity, acting on paired donors, with incorporation or reduction of molecular oxygen"/>
    <property type="evidence" value="ECO:0007669"/>
    <property type="project" value="InterPro"/>
</dbReference>
<dbReference type="Proteomes" id="UP000284605">
    <property type="component" value="Unassembled WGS sequence"/>
</dbReference>
<dbReference type="InterPro" id="IPR051205">
    <property type="entry name" value="UbiH/COQ6_monooxygenase"/>
</dbReference>
<keyword evidence="7" id="KW-0503">Monooxygenase</keyword>
<dbReference type="OrthoDB" id="9796623at2"/>